<proteinExistence type="predicted"/>
<dbReference type="OrthoDB" id="3545306at2759"/>
<organism evidence="1 2">
    <name type="scientific">Botryotinia calthae</name>
    <dbReference type="NCBI Taxonomy" id="38488"/>
    <lineage>
        <taxon>Eukaryota</taxon>
        <taxon>Fungi</taxon>
        <taxon>Dikarya</taxon>
        <taxon>Ascomycota</taxon>
        <taxon>Pezizomycotina</taxon>
        <taxon>Leotiomycetes</taxon>
        <taxon>Helotiales</taxon>
        <taxon>Sclerotiniaceae</taxon>
        <taxon>Botryotinia</taxon>
    </lineage>
</organism>
<evidence type="ECO:0000313" key="2">
    <source>
        <dbReference type="Proteomes" id="UP000297299"/>
    </source>
</evidence>
<dbReference type="EMBL" id="PHWZ01000073">
    <property type="protein sequence ID" value="TEY74386.1"/>
    <property type="molecule type" value="Genomic_DNA"/>
</dbReference>
<protein>
    <submittedName>
        <fullName evidence="1">Uncharacterized protein</fullName>
    </submittedName>
</protein>
<reference evidence="1 2" key="1">
    <citation type="submission" date="2017-11" db="EMBL/GenBank/DDBJ databases">
        <title>Comparative genomics of Botrytis spp.</title>
        <authorList>
            <person name="Valero-Jimenez C.A."/>
            <person name="Tapia P."/>
            <person name="Veloso J."/>
            <person name="Silva-Moreno E."/>
            <person name="Staats M."/>
            <person name="Valdes J.H."/>
            <person name="Van Kan J.A.L."/>
        </authorList>
    </citation>
    <scope>NUCLEOTIDE SEQUENCE [LARGE SCALE GENOMIC DNA]</scope>
    <source>
        <strain evidence="1 2">MUCL2830</strain>
    </source>
</reference>
<evidence type="ECO:0000313" key="1">
    <source>
        <dbReference type="EMBL" id="TEY74386.1"/>
    </source>
</evidence>
<sequence length="255" mass="29853">MRPQNLAAEYSKIVQPVKKINTKTASMTWKKWAIKWDTTDDREEIEVSRSHVEKASRLAVQSSHVSCNLESLFAAPRDPYGGGRVNYDDPVQMDCNPSNHRDCFDSDDNFDRHDSFHEMMGLLRGVQYKLENVWRDLAREHERANRIYTDLLNQFTGSPIKFSPSKRRDSNHNEYPPLDPANLFVCNCFLEPVAHYFEVLDFNEVMQTDIEILRIKHQELIEKTTSLRWKIDNNQVHADELANMLDAENRKGKRR</sequence>
<comment type="caution">
    <text evidence="1">The sequence shown here is derived from an EMBL/GenBank/DDBJ whole genome shotgun (WGS) entry which is preliminary data.</text>
</comment>
<gene>
    <name evidence="1" type="ORF">BOTCAL_0073g00250</name>
</gene>
<dbReference type="Proteomes" id="UP000297299">
    <property type="component" value="Unassembled WGS sequence"/>
</dbReference>
<dbReference type="AlphaFoldDB" id="A0A4Y8D8N7"/>
<accession>A0A4Y8D8N7</accession>
<name>A0A4Y8D8N7_9HELO</name>
<keyword evidence="2" id="KW-1185">Reference proteome</keyword>